<name>A0A5A5TYB3_LEUCI</name>
<organism evidence="1 2">
    <name type="scientific">Leuconostoc citreum</name>
    <dbReference type="NCBI Taxonomy" id="33964"/>
    <lineage>
        <taxon>Bacteria</taxon>
        <taxon>Bacillati</taxon>
        <taxon>Bacillota</taxon>
        <taxon>Bacilli</taxon>
        <taxon>Lactobacillales</taxon>
        <taxon>Lactobacillaceae</taxon>
        <taxon>Leuconostoc</taxon>
    </lineage>
</organism>
<comment type="caution">
    <text evidence="1">The sequence shown here is derived from an EMBL/GenBank/DDBJ whole genome shotgun (WGS) entry which is preliminary data.</text>
</comment>
<dbReference type="EMBL" id="BJJW01000002">
    <property type="protein sequence ID" value="GDZ82892.1"/>
    <property type="molecule type" value="Genomic_DNA"/>
</dbReference>
<dbReference type="Proteomes" id="UP000323274">
    <property type="component" value="Unassembled WGS sequence"/>
</dbReference>
<dbReference type="AlphaFoldDB" id="A0A5A5TYB3"/>
<proteinExistence type="predicted"/>
<evidence type="ECO:0000313" key="2">
    <source>
        <dbReference type="Proteomes" id="UP000323274"/>
    </source>
</evidence>
<accession>A0A5A5TYB3</accession>
<gene>
    <name evidence="1" type="ORF">LCIT_01340</name>
</gene>
<protein>
    <submittedName>
        <fullName evidence="1">Uncharacterized protein</fullName>
    </submittedName>
</protein>
<evidence type="ECO:0000313" key="1">
    <source>
        <dbReference type="EMBL" id="GDZ82892.1"/>
    </source>
</evidence>
<sequence length="116" mass="13587">MAKIDFTMTDLQATRLGYEEGQDVTLEVLKRAEKAYRVFHDKYSSLKAKLNGLPDIHYYFIAHDTSLEYFYNRAKNMVAHGANDSLDILGCYLEYIDTYNELFDLIKNDFRLPDDK</sequence>
<dbReference type="RefSeq" id="WP_149333512.1">
    <property type="nucleotide sequence ID" value="NZ_BJJW01000002.1"/>
</dbReference>
<reference evidence="1 2" key="1">
    <citation type="submission" date="2019-04" db="EMBL/GenBank/DDBJ databases">
        <title>A pseudo-fructophilic Leuconostoc citreum strain F192-5 isolated from peel of satsuma mandarin: the first report for isolation and characterization of strain-dependent fructophilic-like characteristics.</title>
        <authorList>
            <person name="Maeno S."/>
            <person name="Tanizawa Y."/>
            <person name="Kajikawa A."/>
            <person name="Kanesaki Y."/>
            <person name="Kubota E."/>
            <person name="Arita M."/>
            <person name="Leon D."/>
            <person name="Endo A."/>
        </authorList>
    </citation>
    <scope>NUCLEOTIDE SEQUENCE [LARGE SCALE GENOMIC DNA]</scope>
    <source>
        <strain evidence="1 2">F192-5</strain>
    </source>
</reference>